<feature type="region of interest" description="Disordered" evidence="1">
    <location>
        <begin position="1"/>
        <end position="30"/>
    </location>
</feature>
<dbReference type="EMBL" id="MU004182">
    <property type="protein sequence ID" value="KAF2500959.1"/>
    <property type="molecule type" value="Genomic_DNA"/>
</dbReference>
<dbReference type="GO" id="GO:0003700">
    <property type="term" value="F:DNA-binding transcription factor activity"/>
    <property type="evidence" value="ECO:0007669"/>
    <property type="project" value="InterPro"/>
</dbReference>
<accession>A0A6A6R8L7</accession>
<dbReference type="OrthoDB" id="10261951at2759"/>
<dbReference type="SUPFAM" id="SSF57959">
    <property type="entry name" value="Leucine zipper domain"/>
    <property type="match status" value="1"/>
</dbReference>
<feature type="compositionally biased region" description="Polar residues" evidence="1">
    <location>
        <begin position="131"/>
        <end position="155"/>
    </location>
</feature>
<keyword evidence="3" id="KW-1185">Reference proteome</keyword>
<evidence type="ECO:0008006" key="4">
    <source>
        <dbReference type="Google" id="ProtNLM"/>
    </source>
</evidence>
<dbReference type="InterPro" id="IPR021833">
    <property type="entry name" value="DUF3425"/>
</dbReference>
<dbReference type="Proteomes" id="UP000799750">
    <property type="component" value="Unassembled WGS sequence"/>
</dbReference>
<dbReference type="PANTHER" id="PTHR37012">
    <property type="entry name" value="B-ZIP TRANSCRIPTION FACTOR (EUROFUNG)-RELATED"/>
    <property type="match status" value="1"/>
</dbReference>
<evidence type="ECO:0000313" key="3">
    <source>
        <dbReference type="Proteomes" id="UP000799750"/>
    </source>
</evidence>
<sequence>MSSRRKTSQASTGLAESKVERKRVQNRIAQQHAREKQLARIQELESFVHRIRSTVDEDGAGEDDATWMEGNPKLTKTFLEVLDENTKLKQGLLKMRKSMINLSTQAADGAGDAIYERLIARTGYREASEPSDPTIQSIATSSGLQEPTVHASSVHFSGPRQELHENMIWDHTMGHDSGTFPVITSNATFNTLAKSSHDSSQCLDAFNFNAAGELVLKPIKDLLQSNDPNRQHVETQTPDMAYNTGNQLSFHEMRAHEILLTSNRSPQQSQQRDEDSFFQLYNSQPAELHAESQLVDTASRPSLNASFGSSSVIEHFEHVLLIYISQMQQLTEADWKSLLAAAVRVLFSWTHCGEYALCIGQGKLHESIVRWRLEPTAANRQAILEPFRPSDLQSVVINTTRYSPWLDYIPWPELRDQVLFRKDTIDPGDVLQDILENAVLELPHLGVAVLMFSLFLETRKKLVTSELYDRQESYEGVDGTRSLESSLDSNKFIRKTFAPEELPVEPAAAILQFKQEMDAEVEFSSKEIATCPAPSAASRRFNARLVQDLQAQFTAKYCIANTERWKLSPAMGVKYPFMRTSNIQTRLPIISASLLLGC</sequence>
<reference evidence="2" key="1">
    <citation type="journal article" date="2020" name="Stud. Mycol.">
        <title>101 Dothideomycetes genomes: a test case for predicting lifestyles and emergence of pathogens.</title>
        <authorList>
            <person name="Haridas S."/>
            <person name="Albert R."/>
            <person name="Binder M."/>
            <person name="Bloem J."/>
            <person name="Labutti K."/>
            <person name="Salamov A."/>
            <person name="Andreopoulos B."/>
            <person name="Baker S."/>
            <person name="Barry K."/>
            <person name="Bills G."/>
            <person name="Bluhm B."/>
            <person name="Cannon C."/>
            <person name="Castanera R."/>
            <person name="Culley D."/>
            <person name="Daum C."/>
            <person name="Ezra D."/>
            <person name="Gonzalez J."/>
            <person name="Henrissat B."/>
            <person name="Kuo A."/>
            <person name="Liang C."/>
            <person name="Lipzen A."/>
            <person name="Lutzoni F."/>
            <person name="Magnuson J."/>
            <person name="Mondo S."/>
            <person name="Nolan M."/>
            <person name="Ohm R."/>
            <person name="Pangilinan J."/>
            <person name="Park H.-J."/>
            <person name="Ramirez L."/>
            <person name="Alfaro M."/>
            <person name="Sun H."/>
            <person name="Tritt A."/>
            <person name="Yoshinaga Y."/>
            <person name="Zwiers L.-H."/>
            <person name="Turgeon B."/>
            <person name="Goodwin S."/>
            <person name="Spatafora J."/>
            <person name="Crous P."/>
            <person name="Grigoriev I."/>
        </authorList>
    </citation>
    <scope>NUCLEOTIDE SEQUENCE</scope>
    <source>
        <strain evidence="2">CBS 269.34</strain>
    </source>
</reference>
<dbReference type="AlphaFoldDB" id="A0A6A6R8L7"/>
<dbReference type="InterPro" id="IPR046347">
    <property type="entry name" value="bZIP_sf"/>
</dbReference>
<feature type="region of interest" description="Disordered" evidence="1">
    <location>
        <begin position="125"/>
        <end position="156"/>
    </location>
</feature>
<protein>
    <recommendedName>
        <fullName evidence="4">BZIP domain-containing protein</fullName>
    </recommendedName>
</protein>
<proteinExistence type="predicted"/>
<name>A0A6A6R8L7_9PEZI</name>
<dbReference type="Pfam" id="PF11905">
    <property type="entry name" value="DUF3425"/>
    <property type="match status" value="1"/>
</dbReference>
<gene>
    <name evidence="2" type="ORF">BU16DRAFT_186544</name>
</gene>
<dbReference type="PANTHER" id="PTHR37012:SF2">
    <property type="entry name" value="BZIP DOMAIN-CONTAINING PROTEIN-RELATED"/>
    <property type="match status" value="1"/>
</dbReference>
<dbReference type="Gene3D" id="1.20.5.170">
    <property type="match status" value="1"/>
</dbReference>
<evidence type="ECO:0000313" key="2">
    <source>
        <dbReference type="EMBL" id="KAF2500959.1"/>
    </source>
</evidence>
<organism evidence="2 3">
    <name type="scientific">Lophium mytilinum</name>
    <dbReference type="NCBI Taxonomy" id="390894"/>
    <lineage>
        <taxon>Eukaryota</taxon>
        <taxon>Fungi</taxon>
        <taxon>Dikarya</taxon>
        <taxon>Ascomycota</taxon>
        <taxon>Pezizomycotina</taxon>
        <taxon>Dothideomycetes</taxon>
        <taxon>Pleosporomycetidae</taxon>
        <taxon>Mytilinidiales</taxon>
        <taxon>Mytilinidiaceae</taxon>
        <taxon>Lophium</taxon>
    </lineage>
</organism>
<evidence type="ECO:0000256" key="1">
    <source>
        <dbReference type="SAM" id="MobiDB-lite"/>
    </source>
</evidence>